<dbReference type="Gene3D" id="3.30.565.10">
    <property type="entry name" value="Histidine kinase-like ATPase, C-terminal domain"/>
    <property type="match status" value="1"/>
</dbReference>
<protein>
    <submittedName>
        <fullName evidence="1">ATP-binding protein</fullName>
    </submittedName>
</protein>
<dbReference type="GO" id="GO:0005524">
    <property type="term" value="F:ATP binding"/>
    <property type="evidence" value="ECO:0007669"/>
    <property type="project" value="UniProtKB-KW"/>
</dbReference>
<dbReference type="Proteomes" id="UP001501532">
    <property type="component" value="Unassembled WGS sequence"/>
</dbReference>
<evidence type="ECO:0000313" key="2">
    <source>
        <dbReference type="Proteomes" id="UP001501532"/>
    </source>
</evidence>
<keyword evidence="1" id="KW-0067">ATP-binding</keyword>
<keyword evidence="2" id="KW-1185">Reference proteome</keyword>
<dbReference type="PANTHER" id="PTHR35526">
    <property type="entry name" value="ANTI-SIGMA-F FACTOR RSBW-RELATED"/>
    <property type="match status" value="1"/>
</dbReference>
<dbReference type="SUPFAM" id="SSF55874">
    <property type="entry name" value="ATPase domain of HSP90 chaperone/DNA topoisomerase II/histidine kinase"/>
    <property type="match status" value="1"/>
</dbReference>
<comment type="caution">
    <text evidence="1">The sequence shown here is derived from an EMBL/GenBank/DDBJ whole genome shotgun (WGS) entry which is preliminary data.</text>
</comment>
<dbReference type="PANTHER" id="PTHR35526:SF3">
    <property type="entry name" value="ANTI-SIGMA-F FACTOR RSBW"/>
    <property type="match status" value="1"/>
</dbReference>
<sequence>MNGVAEAVRMHPFPRGESRTRPVDGQTQIMIALDGGGACIADARHLTGAFLARLQAEHGLPVSARAMDLTQLVVSELVTNARKYAPGPAWLELCVVGAMVEVTVWDSDPVLPVARAADPGRVGQHGLEIVMALAEGFEARRESPGKRVTARMALWDAGGGGHP</sequence>
<proteinExistence type="predicted"/>
<accession>A0ABP6LVN5</accession>
<evidence type="ECO:0000313" key="1">
    <source>
        <dbReference type="EMBL" id="GAA3063103.1"/>
    </source>
</evidence>
<reference evidence="2" key="1">
    <citation type="journal article" date="2019" name="Int. J. Syst. Evol. Microbiol.">
        <title>The Global Catalogue of Microorganisms (GCM) 10K type strain sequencing project: providing services to taxonomists for standard genome sequencing and annotation.</title>
        <authorList>
            <consortium name="The Broad Institute Genomics Platform"/>
            <consortium name="The Broad Institute Genome Sequencing Center for Infectious Disease"/>
            <person name="Wu L."/>
            <person name="Ma J."/>
        </authorList>
    </citation>
    <scope>NUCLEOTIDE SEQUENCE [LARGE SCALE GENOMIC DNA]</scope>
    <source>
        <strain evidence="2">JCM 9091</strain>
    </source>
</reference>
<dbReference type="InterPro" id="IPR036890">
    <property type="entry name" value="HATPase_C_sf"/>
</dbReference>
<organism evidence="1 2">
    <name type="scientific">Streptomyces glomeratus</name>
    <dbReference type="NCBI Taxonomy" id="284452"/>
    <lineage>
        <taxon>Bacteria</taxon>
        <taxon>Bacillati</taxon>
        <taxon>Actinomycetota</taxon>
        <taxon>Actinomycetes</taxon>
        <taxon>Kitasatosporales</taxon>
        <taxon>Streptomycetaceae</taxon>
        <taxon>Streptomyces</taxon>
    </lineage>
</organism>
<dbReference type="InterPro" id="IPR050267">
    <property type="entry name" value="Anti-sigma-factor_SerPK"/>
</dbReference>
<dbReference type="EMBL" id="BAAAUF010000050">
    <property type="protein sequence ID" value="GAA3063103.1"/>
    <property type="molecule type" value="Genomic_DNA"/>
</dbReference>
<gene>
    <name evidence="1" type="ORF">GCM10010448_53070</name>
</gene>
<dbReference type="CDD" id="cd16936">
    <property type="entry name" value="HATPase_RsbW-like"/>
    <property type="match status" value="1"/>
</dbReference>
<keyword evidence="1" id="KW-0547">Nucleotide-binding</keyword>
<name>A0ABP6LVN5_9ACTN</name>